<reference evidence="6 7" key="1">
    <citation type="submission" date="2020-08" db="EMBL/GenBank/DDBJ databases">
        <title>Genomic Encyclopedia of Type Strains, Phase IV (KMG-V): Genome sequencing to study the core and pangenomes of soil and plant-associated prokaryotes.</title>
        <authorList>
            <person name="Whitman W."/>
        </authorList>
    </citation>
    <scope>NUCLEOTIDE SEQUENCE [LARGE SCALE GENOMIC DNA]</scope>
    <source>
        <strain evidence="6 7">X5P2</strain>
    </source>
</reference>
<evidence type="ECO:0000256" key="2">
    <source>
        <dbReference type="ARBA" id="ARBA00023125"/>
    </source>
</evidence>
<feature type="compositionally biased region" description="Low complexity" evidence="4">
    <location>
        <begin position="9"/>
        <end position="19"/>
    </location>
</feature>
<keyword evidence="2 3" id="KW-0238">DNA-binding</keyword>
<dbReference type="InterPro" id="IPR044068">
    <property type="entry name" value="CB"/>
</dbReference>
<name>A0A9X0QCF2_9BACT</name>
<feature type="domain" description="Core-binding (CB)" evidence="5">
    <location>
        <begin position="56"/>
        <end position="138"/>
    </location>
</feature>
<keyword evidence="7" id="KW-1185">Reference proteome</keyword>
<dbReference type="SUPFAM" id="SSF56349">
    <property type="entry name" value="DNA breaking-rejoining enzymes"/>
    <property type="match status" value="1"/>
</dbReference>
<keyword evidence="1" id="KW-0229">DNA integration</keyword>
<dbReference type="GO" id="GO:0015074">
    <property type="term" value="P:DNA integration"/>
    <property type="evidence" value="ECO:0007669"/>
    <property type="project" value="UniProtKB-KW"/>
</dbReference>
<evidence type="ECO:0000313" key="7">
    <source>
        <dbReference type="Proteomes" id="UP000535182"/>
    </source>
</evidence>
<evidence type="ECO:0000313" key="6">
    <source>
        <dbReference type="EMBL" id="MBB5327791.1"/>
    </source>
</evidence>
<organism evidence="6 7">
    <name type="scientific">Tunturiibacter gelidiferens</name>
    <dbReference type="NCBI Taxonomy" id="3069689"/>
    <lineage>
        <taxon>Bacteria</taxon>
        <taxon>Pseudomonadati</taxon>
        <taxon>Acidobacteriota</taxon>
        <taxon>Terriglobia</taxon>
        <taxon>Terriglobales</taxon>
        <taxon>Acidobacteriaceae</taxon>
        <taxon>Tunturiibacter</taxon>
    </lineage>
</organism>
<proteinExistence type="predicted"/>
<feature type="region of interest" description="Disordered" evidence="4">
    <location>
        <begin position="1"/>
        <end position="27"/>
    </location>
</feature>
<evidence type="ECO:0000256" key="1">
    <source>
        <dbReference type="ARBA" id="ARBA00022908"/>
    </source>
</evidence>
<dbReference type="InterPro" id="IPR010998">
    <property type="entry name" value="Integrase_recombinase_N"/>
</dbReference>
<comment type="caution">
    <text evidence="6">The sequence shown here is derived from an EMBL/GenBank/DDBJ whole genome shotgun (WGS) entry which is preliminary data.</text>
</comment>
<dbReference type="Proteomes" id="UP000535182">
    <property type="component" value="Unassembled WGS sequence"/>
</dbReference>
<dbReference type="Gene3D" id="1.10.150.130">
    <property type="match status" value="1"/>
</dbReference>
<sequence length="168" mass="19086">MSQKCHTRAASNPPNSAASQWSIGTKKEYPTETAARKAIESLRLDINAEAISTSPLTIAELAEHYKSKELSGSEGKTPKTRETYEQHLNDYIVPRWGRERLGDIKAFRIEEWLKSLDKADGTKSKTKAVFGVLYQHALRYGWAERNPIREVRQSAKRQQEPDVLTSEK</sequence>
<accession>A0A9X0QCF2</accession>
<evidence type="ECO:0000256" key="3">
    <source>
        <dbReference type="PROSITE-ProRule" id="PRU01248"/>
    </source>
</evidence>
<dbReference type="PROSITE" id="PS51900">
    <property type="entry name" value="CB"/>
    <property type="match status" value="1"/>
</dbReference>
<dbReference type="InterPro" id="IPR011010">
    <property type="entry name" value="DNA_brk_join_enz"/>
</dbReference>
<dbReference type="AlphaFoldDB" id="A0A9X0QCF2"/>
<gene>
    <name evidence="6" type="ORF">HDF14_001397</name>
</gene>
<protein>
    <recommendedName>
        <fullName evidence="5">Core-binding (CB) domain-containing protein</fullName>
    </recommendedName>
</protein>
<dbReference type="GO" id="GO:0003677">
    <property type="term" value="F:DNA binding"/>
    <property type="evidence" value="ECO:0007669"/>
    <property type="project" value="UniProtKB-UniRule"/>
</dbReference>
<evidence type="ECO:0000256" key="4">
    <source>
        <dbReference type="SAM" id="MobiDB-lite"/>
    </source>
</evidence>
<dbReference type="EMBL" id="JACHEB010000003">
    <property type="protein sequence ID" value="MBB5327791.1"/>
    <property type="molecule type" value="Genomic_DNA"/>
</dbReference>
<evidence type="ECO:0000259" key="5">
    <source>
        <dbReference type="PROSITE" id="PS51900"/>
    </source>
</evidence>
<dbReference type="RefSeq" id="WP_183974824.1">
    <property type="nucleotide sequence ID" value="NZ_JACHEB010000003.1"/>
</dbReference>